<gene>
    <name evidence="2" type="ORF">GCM10009433_25540</name>
</gene>
<accession>A0ABP3VM85</accession>
<dbReference type="PANTHER" id="PTHR42852">
    <property type="entry name" value="THIOL:DISULFIDE INTERCHANGE PROTEIN DSBE"/>
    <property type="match status" value="1"/>
</dbReference>
<dbReference type="InterPro" id="IPR000866">
    <property type="entry name" value="AhpC/TSA"/>
</dbReference>
<evidence type="ECO:0000259" key="1">
    <source>
        <dbReference type="PROSITE" id="PS51352"/>
    </source>
</evidence>
<dbReference type="CDD" id="cd02966">
    <property type="entry name" value="TlpA_like_family"/>
    <property type="match status" value="1"/>
</dbReference>
<evidence type="ECO:0000313" key="3">
    <source>
        <dbReference type="Proteomes" id="UP001500185"/>
    </source>
</evidence>
<dbReference type="Proteomes" id="UP001500185">
    <property type="component" value="Unassembled WGS sequence"/>
</dbReference>
<reference evidence="3" key="1">
    <citation type="journal article" date="2019" name="Int. J. Syst. Evol. Microbiol.">
        <title>The Global Catalogue of Microorganisms (GCM) 10K type strain sequencing project: providing services to taxonomists for standard genome sequencing and annotation.</title>
        <authorList>
            <consortium name="The Broad Institute Genomics Platform"/>
            <consortium name="The Broad Institute Genome Sequencing Center for Infectious Disease"/>
            <person name="Wu L."/>
            <person name="Ma J."/>
        </authorList>
    </citation>
    <scope>NUCLEOTIDE SEQUENCE [LARGE SCALE GENOMIC DNA]</scope>
    <source>
        <strain evidence="3">JCM 16231</strain>
    </source>
</reference>
<keyword evidence="3" id="KW-1185">Reference proteome</keyword>
<dbReference type="Gene3D" id="3.40.30.10">
    <property type="entry name" value="Glutaredoxin"/>
    <property type="match status" value="1"/>
</dbReference>
<name>A0ABP3VM85_9FLAO</name>
<dbReference type="InterPro" id="IPR050553">
    <property type="entry name" value="Thioredoxin_ResA/DsbE_sf"/>
</dbReference>
<organism evidence="2 3">
    <name type="scientific">Psychroflexus lacisalsi</name>
    <dbReference type="NCBI Taxonomy" id="503928"/>
    <lineage>
        <taxon>Bacteria</taxon>
        <taxon>Pseudomonadati</taxon>
        <taxon>Bacteroidota</taxon>
        <taxon>Flavobacteriia</taxon>
        <taxon>Flavobacteriales</taxon>
        <taxon>Flavobacteriaceae</taxon>
        <taxon>Psychroflexus</taxon>
    </lineage>
</organism>
<dbReference type="PANTHER" id="PTHR42852:SF13">
    <property type="entry name" value="PROTEIN DIPZ"/>
    <property type="match status" value="1"/>
</dbReference>
<dbReference type="SUPFAM" id="SSF52833">
    <property type="entry name" value="Thioredoxin-like"/>
    <property type="match status" value="1"/>
</dbReference>
<protein>
    <recommendedName>
        <fullName evidence="1">Thioredoxin domain-containing protein</fullName>
    </recommendedName>
</protein>
<evidence type="ECO:0000313" key="2">
    <source>
        <dbReference type="EMBL" id="GAA0763825.1"/>
    </source>
</evidence>
<sequence length="205" mass="23925">MWMAFFIPILHQIMSNKEKKEKSLIQKHWSNLLFGVFIVLIIIPQTRQPIQVFLNRIIAFSPSEISQSDRETLKDYEWYFKNENNQTVNFTQSEGKPVLVNYWATWCAPCIAEIPDLQELYSDYKDEVDFYFITSEKPKTVEAFLDKEGYNLPVYYFLSSPPDLLTSSSLPTTFLINGRGEIVMKKTGAANWNSKTVRKTIDKLK</sequence>
<feature type="domain" description="Thioredoxin" evidence="1">
    <location>
        <begin position="44"/>
        <end position="205"/>
    </location>
</feature>
<proteinExistence type="predicted"/>
<comment type="caution">
    <text evidence="2">The sequence shown here is derived from an EMBL/GenBank/DDBJ whole genome shotgun (WGS) entry which is preliminary data.</text>
</comment>
<dbReference type="Pfam" id="PF00578">
    <property type="entry name" value="AhpC-TSA"/>
    <property type="match status" value="1"/>
</dbReference>
<dbReference type="PROSITE" id="PS51352">
    <property type="entry name" value="THIOREDOXIN_2"/>
    <property type="match status" value="1"/>
</dbReference>
<dbReference type="EMBL" id="BAAAGG010000022">
    <property type="protein sequence ID" value="GAA0763825.1"/>
    <property type="molecule type" value="Genomic_DNA"/>
</dbReference>
<dbReference type="InterPro" id="IPR013766">
    <property type="entry name" value="Thioredoxin_domain"/>
</dbReference>
<dbReference type="InterPro" id="IPR036249">
    <property type="entry name" value="Thioredoxin-like_sf"/>
</dbReference>